<evidence type="ECO:0000256" key="5">
    <source>
        <dbReference type="ARBA" id="ARBA00023004"/>
    </source>
</evidence>
<dbReference type="AlphaFoldDB" id="A0A6G1K4U1"/>
<evidence type="ECO:0000256" key="4">
    <source>
        <dbReference type="ARBA" id="ARBA00023002"/>
    </source>
</evidence>
<evidence type="ECO:0000256" key="6">
    <source>
        <dbReference type="ARBA" id="ARBA00023033"/>
    </source>
</evidence>
<dbReference type="OrthoDB" id="6692864at2759"/>
<keyword evidence="5 7" id="KW-0408">Iron</keyword>
<comment type="similarity">
    <text evidence="2">Belongs to the cytochrome P450 family.</text>
</comment>
<dbReference type="GO" id="GO:0004497">
    <property type="term" value="F:monooxygenase activity"/>
    <property type="evidence" value="ECO:0007669"/>
    <property type="project" value="UniProtKB-KW"/>
</dbReference>
<dbReference type="PRINTS" id="PR00463">
    <property type="entry name" value="EP450I"/>
</dbReference>
<evidence type="ECO:0000256" key="7">
    <source>
        <dbReference type="PIRSR" id="PIRSR602401-1"/>
    </source>
</evidence>
<evidence type="ECO:0000256" key="8">
    <source>
        <dbReference type="SAM" id="Phobius"/>
    </source>
</evidence>
<keyword evidence="4" id="KW-0560">Oxidoreductase</keyword>
<keyword evidence="8" id="KW-0812">Transmembrane</keyword>
<feature type="binding site" description="axial binding residue" evidence="7">
    <location>
        <position position="450"/>
    </location>
    <ligand>
        <name>heme</name>
        <dbReference type="ChEBI" id="CHEBI:30413"/>
    </ligand>
    <ligandPart>
        <name>Fe</name>
        <dbReference type="ChEBI" id="CHEBI:18248"/>
    </ligandPart>
</feature>
<sequence length="511" mass="58323">MAALEIGLFVLALPFVVTYALQHYTTAWANTSLLLSFQLVCVYLTGIFTSTLVYRAFFHPLRQFPGPTGAKLSKFWTLWKVYKADQRWYLQVPELHKKYGDYVRTGPRELTIGDPNALPHVLGFQSKAFKGSWYDSMEESISTTRDRVFHKQRRKVYDSAIKQLLTTYTPTLEGVTSQLLERIARDEDKPILVNTMTHDYSYDILTQLVFGEPQGFVTGLIDQKALQIFSSIDEAVAAIGYVYNAPWIMSVLTRIGRIAGPMKIFNDWSHKTLQKRKETGMKKPDLIEEIIANTSTDAFGQSVLHAEARTLIGAGSDTTATCMAEILIILANHPEYVQKLREELDPLLRSGDFFCQATYPILDSIINETLRMYPTVLFPSARETPAEGIQIGDVYIPPFTGISMNVWHVHHDPRNFAYPDDFIPERWTTKPELVLNRAAFIPFTIGPANCPGKPLAMMELRSTISRIIHQYDVSFPEGAKFNEREFFAKIKDYFVAFCPRQELVFSRRMLH</sequence>
<dbReference type="InterPro" id="IPR001128">
    <property type="entry name" value="Cyt_P450"/>
</dbReference>
<dbReference type="InterPro" id="IPR050121">
    <property type="entry name" value="Cytochrome_P450_monoxygenase"/>
</dbReference>
<protein>
    <submittedName>
        <fullName evidence="10">Putative benzoate 4-monooxygenase cytochrome P450</fullName>
    </submittedName>
</protein>
<dbReference type="Pfam" id="PF00067">
    <property type="entry name" value="p450"/>
    <property type="match status" value="1"/>
</dbReference>
<keyword evidence="6 10" id="KW-0503">Monooxygenase</keyword>
<keyword evidence="3 7" id="KW-0479">Metal-binding</keyword>
<dbReference type="SUPFAM" id="SSF48264">
    <property type="entry name" value="Cytochrome P450"/>
    <property type="match status" value="1"/>
</dbReference>
<keyword evidence="8" id="KW-0472">Membrane</keyword>
<keyword evidence="7" id="KW-0349">Heme</keyword>
<feature type="chain" id="PRO_5026017959" evidence="9">
    <location>
        <begin position="21"/>
        <end position="511"/>
    </location>
</feature>
<dbReference type="GO" id="GO:0005506">
    <property type="term" value="F:iron ion binding"/>
    <property type="evidence" value="ECO:0007669"/>
    <property type="project" value="InterPro"/>
</dbReference>
<gene>
    <name evidence="10" type="ORF">K504DRAFT_470038</name>
</gene>
<dbReference type="PANTHER" id="PTHR24305">
    <property type="entry name" value="CYTOCHROME P450"/>
    <property type="match status" value="1"/>
</dbReference>
<proteinExistence type="inferred from homology"/>
<accession>A0A6G1K4U1</accession>
<feature type="signal peptide" evidence="9">
    <location>
        <begin position="1"/>
        <end position="20"/>
    </location>
</feature>
<dbReference type="Proteomes" id="UP000799428">
    <property type="component" value="Unassembled WGS sequence"/>
</dbReference>
<feature type="transmembrane region" description="Helical" evidence="8">
    <location>
        <begin position="32"/>
        <end position="54"/>
    </location>
</feature>
<comment type="cofactor">
    <cofactor evidence="1 7">
        <name>heme</name>
        <dbReference type="ChEBI" id="CHEBI:30413"/>
    </cofactor>
</comment>
<evidence type="ECO:0000313" key="11">
    <source>
        <dbReference type="Proteomes" id="UP000799428"/>
    </source>
</evidence>
<dbReference type="EMBL" id="MU005773">
    <property type="protein sequence ID" value="KAF2707633.1"/>
    <property type="molecule type" value="Genomic_DNA"/>
</dbReference>
<dbReference type="PANTHER" id="PTHR24305:SF187">
    <property type="entry name" value="P450, PUTATIVE (EUROFUNG)-RELATED"/>
    <property type="match status" value="1"/>
</dbReference>
<dbReference type="GO" id="GO:0020037">
    <property type="term" value="F:heme binding"/>
    <property type="evidence" value="ECO:0007669"/>
    <property type="project" value="InterPro"/>
</dbReference>
<evidence type="ECO:0000256" key="3">
    <source>
        <dbReference type="ARBA" id="ARBA00022723"/>
    </source>
</evidence>
<dbReference type="PRINTS" id="PR00385">
    <property type="entry name" value="P450"/>
</dbReference>
<evidence type="ECO:0000313" key="10">
    <source>
        <dbReference type="EMBL" id="KAF2707633.1"/>
    </source>
</evidence>
<reference evidence="10" key="1">
    <citation type="journal article" date="2020" name="Stud. Mycol.">
        <title>101 Dothideomycetes genomes: a test case for predicting lifestyles and emergence of pathogens.</title>
        <authorList>
            <person name="Haridas S."/>
            <person name="Albert R."/>
            <person name="Binder M."/>
            <person name="Bloem J."/>
            <person name="Labutti K."/>
            <person name="Salamov A."/>
            <person name="Andreopoulos B."/>
            <person name="Baker S."/>
            <person name="Barry K."/>
            <person name="Bills G."/>
            <person name="Bluhm B."/>
            <person name="Cannon C."/>
            <person name="Castanera R."/>
            <person name="Culley D."/>
            <person name="Daum C."/>
            <person name="Ezra D."/>
            <person name="Gonzalez J."/>
            <person name="Henrissat B."/>
            <person name="Kuo A."/>
            <person name="Liang C."/>
            <person name="Lipzen A."/>
            <person name="Lutzoni F."/>
            <person name="Magnuson J."/>
            <person name="Mondo S."/>
            <person name="Nolan M."/>
            <person name="Ohm R."/>
            <person name="Pangilinan J."/>
            <person name="Park H.-J."/>
            <person name="Ramirez L."/>
            <person name="Alfaro M."/>
            <person name="Sun H."/>
            <person name="Tritt A."/>
            <person name="Yoshinaga Y."/>
            <person name="Zwiers L.-H."/>
            <person name="Turgeon B."/>
            <person name="Goodwin S."/>
            <person name="Spatafora J."/>
            <person name="Crous P."/>
            <person name="Grigoriev I."/>
        </authorList>
    </citation>
    <scope>NUCLEOTIDE SEQUENCE</scope>
    <source>
        <strain evidence="10">CBS 279.74</strain>
    </source>
</reference>
<keyword evidence="8" id="KW-1133">Transmembrane helix</keyword>
<dbReference type="GO" id="GO:0016705">
    <property type="term" value="F:oxidoreductase activity, acting on paired donors, with incorporation or reduction of molecular oxygen"/>
    <property type="evidence" value="ECO:0007669"/>
    <property type="project" value="InterPro"/>
</dbReference>
<evidence type="ECO:0000256" key="9">
    <source>
        <dbReference type="SAM" id="SignalP"/>
    </source>
</evidence>
<organism evidence="10 11">
    <name type="scientific">Pleomassaria siparia CBS 279.74</name>
    <dbReference type="NCBI Taxonomy" id="1314801"/>
    <lineage>
        <taxon>Eukaryota</taxon>
        <taxon>Fungi</taxon>
        <taxon>Dikarya</taxon>
        <taxon>Ascomycota</taxon>
        <taxon>Pezizomycotina</taxon>
        <taxon>Dothideomycetes</taxon>
        <taxon>Pleosporomycetidae</taxon>
        <taxon>Pleosporales</taxon>
        <taxon>Pleomassariaceae</taxon>
        <taxon>Pleomassaria</taxon>
    </lineage>
</organism>
<evidence type="ECO:0000256" key="2">
    <source>
        <dbReference type="ARBA" id="ARBA00010617"/>
    </source>
</evidence>
<name>A0A6G1K4U1_9PLEO</name>
<keyword evidence="11" id="KW-1185">Reference proteome</keyword>
<dbReference type="InterPro" id="IPR036396">
    <property type="entry name" value="Cyt_P450_sf"/>
</dbReference>
<keyword evidence="9" id="KW-0732">Signal</keyword>
<dbReference type="Gene3D" id="1.10.630.10">
    <property type="entry name" value="Cytochrome P450"/>
    <property type="match status" value="1"/>
</dbReference>
<dbReference type="InterPro" id="IPR002401">
    <property type="entry name" value="Cyt_P450_E_grp-I"/>
</dbReference>
<evidence type="ECO:0000256" key="1">
    <source>
        <dbReference type="ARBA" id="ARBA00001971"/>
    </source>
</evidence>